<dbReference type="InterPro" id="IPR046347">
    <property type="entry name" value="bZIP_sf"/>
</dbReference>
<dbReference type="GO" id="GO:0005634">
    <property type="term" value="C:nucleus"/>
    <property type="evidence" value="ECO:0007669"/>
    <property type="project" value="UniProtKB-SubCell"/>
</dbReference>
<feature type="region of interest" description="Disordered" evidence="8">
    <location>
        <begin position="401"/>
        <end position="432"/>
    </location>
</feature>
<evidence type="ECO:0000256" key="7">
    <source>
        <dbReference type="SAM" id="Coils"/>
    </source>
</evidence>
<keyword evidence="7" id="KW-0175">Coiled coil</keyword>
<sequence length="574" mass="63277">MSSRDLARHVAAPGNLWATPALLSLPQPSLPSFEVLSDFLPFSSPSLSLTLFNMDTEAYSGSSSFSSYASSSPPSAAAEPSEVSSAGFSRQGSDRMVRIELEAAEALADLAHSAIRESSESGGKWGNKGKRARNRVKNESPPVDSVKNSDNSVPRSSDLSQDPKLVNHQQCKKICRNVMMKTVKAEQDAELPKPSPMCSTSYMPFGGGRSRQNLTEAEKEARRLRRVLANRESARQTIRRRQALCEELTRKAADLVWENESLEREKDLALKEYQSLKSTNEHLKAQMARTIKVEAEETPVELESAHVKISTSPSTNCPLLLYNYAPCTPFIWPSIIQSSNPVQSQHGAQNAIVVSPKIPMPPTGNFDSSHEQENHLNTNVPRTPLYVLPCPWFFPHPENGKGFHSQPSFRQKDKQNEISVNNQHSASSSSKTIAHIENHQSPLPIKVKIEASTSTEAKPTNGLNEIPFGFPLDRGAPQAHPKVTILRPTPLSSTRPAFNVKHENGLQPDCTPDVEAVSSNASYTVSPLPEKNQEPVIYPTKKLVDAVAAAEARKRRKELTKLKNLHGRQCQLHC</sequence>
<dbReference type="InterPro" id="IPR044827">
    <property type="entry name" value="GBF-like"/>
</dbReference>
<dbReference type="PANTHER" id="PTHR45967">
    <property type="entry name" value="G-BOX-BINDING FACTOR 3-RELATED"/>
    <property type="match status" value="1"/>
</dbReference>
<evidence type="ECO:0000259" key="9">
    <source>
        <dbReference type="PROSITE" id="PS50217"/>
    </source>
</evidence>
<feature type="region of interest" description="Disordered" evidence="8">
    <location>
        <begin position="454"/>
        <end position="474"/>
    </location>
</feature>
<feature type="domain" description="BZIP" evidence="9">
    <location>
        <begin position="220"/>
        <end position="283"/>
    </location>
</feature>
<dbReference type="GO" id="GO:0003700">
    <property type="term" value="F:DNA-binding transcription factor activity"/>
    <property type="evidence" value="ECO:0007669"/>
    <property type="project" value="InterPro"/>
</dbReference>
<reference evidence="10 11" key="1">
    <citation type="journal article" date="2024" name="Plant J.">
        <title>Genome sequences and population genomics reveal climatic adaptation and genomic divergence between two closely related sweetgum species.</title>
        <authorList>
            <person name="Xu W.Q."/>
            <person name="Ren C.Q."/>
            <person name="Zhang X.Y."/>
            <person name="Comes H.P."/>
            <person name="Liu X.H."/>
            <person name="Li Y.G."/>
            <person name="Kettle C.J."/>
            <person name="Jalonen R."/>
            <person name="Gaisberger H."/>
            <person name="Ma Y.Z."/>
            <person name="Qiu Y.X."/>
        </authorList>
    </citation>
    <scope>NUCLEOTIDE SEQUENCE [LARGE SCALE GENOMIC DNA]</scope>
    <source>
        <strain evidence="10">Hangzhou</strain>
    </source>
</reference>
<comment type="subcellular location">
    <subcellularLocation>
        <location evidence="1">Nucleus</location>
    </subcellularLocation>
</comment>
<dbReference type="AlphaFoldDB" id="A0AAP0X958"/>
<feature type="region of interest" description="Disordered" evidence="8">
    <location>
        <begin position="187"/>
        <end position="210"/>
    </location>
</feature>
<keyword evidence="3" id="KW-0805">Transcription regulation</keyword>
<evidence type="ECO:0000256" key="4">
    <source>
        <dbReference type="ARBA" id="ARBA00023125"/>
    </source>
</evidence>
<organism evidence="10 11">
    <name type="scientific">Liquidambar formosana</name>
    <name type="common">Formosan gum</name>
    <dbReference type="NCBI Taxonomy" id="63359"/>
    <lineage>
        <taxon>Eukaryota</taxon>
        <taxon>Viridiplantae</taxon>
        <taxon>Streptophyta</taxon>
        <taxon>Embryophyta</taxon>
        <taxon>Tracheophyta</taxon>
        <taxon>Spermatophyta</taxon>
        <taxon>Magnoliopsida</taxon>
        <taxon>eudicotyledons</taxon>
        <taxon>Gunneridae</taxon>
        <taxon>Pentapetalae</taxon>
        <taxon>Saxifragales</taxon>
        <taxon>Altingiaceae</taxon>
        <taxon>Liquidambar</taxon>
    </lineage>
</organism>
<feature type="coiled-coil region" evidence="7">
    <location>
        <begin position="214"/>
        <end position="286"/>
    </location>
</feature>
<evidence type="ECO:0000256" key="2">
    <source>
        <dbReference type="ARBA" id="ARBA00007163"/>
    </source>
</evidence>
<proteinExistence type="inferred from homology"/>
<name>A0AAP0X958_LIQFO</name>
<dbReference type="Proteomes" id="UP001415857">
    <property type="component" value="Unassembled WGS sequence"/>
</dbReference>
<keyword evidence="5" id="KW-0804">Transcription</keyword>
<feature type="compositionally biased region" description="Polar residues" evidence="8">
    <location>
        <begin position="454"/>
        <end position="463"/>
    </location>
</feature>
<dbReference type="SMART" id="SM00338">
    <property type="entry name" value="BRLZ"/>
    <property type="match status" value="1"/>
</dbReference>
<dbReference type="GO" id="GO:0043565">
    <property type="term" value="F:sequence-specific DNA binding"/>
    <property type="evidence" value="ECO:0007669"/>
    <property type="project" value="InterPro"/>
</dbReference>
<comment type="similarity">
    <text evidence="2">Belongs to the bZIP family.</text>
</comment>
<comment type="caution">
    <text evidence="10">The sequence shown here is derived from an EMBL/GenBank/DDBJ whole genome shotgun (WGS) entry which is preliminary data.</text>
</comment>
<evidence type="ECO:0000256" key="8">
    <source>
        <dbReference type="SAM" id="MobiDB-lite"/>
    </source>
</evidence>
<evidence type="ECO:0000256" key="6">
    <source>
        <dbReference type="ARBA" id="ARBA00023242"/>
    </source>
</evidence>
<keyword evidence="11" id="KW-1185">Reference proteome</keyword>
<dbReference type="InterPro" id="IPR045314">
    <property type="entry name" value="bZIP_plant_GBF1"/>
</dbReference>
<dbReference type="InterPro" id="IPR004827">
    <property type="entry name" value="bZIP"/>
</dbReference>
<dbReference type="PANTHER" id="PTHR45967:SF28">
    <property type="entry name" value="BASIC-LEUCINE ZIPPER (BZIP) TRANSCRIPTION FACTOR FAMILY PROTEIN"/>
    <property type="match status" value="1"/>
</dbReference>
<dbReference type="PROSITE" id="PS50217">
    <property type="entry name" value="BZIP"/>
    <property type="match status" value="1"/>
</dbReference>
<feature type="region of interest" description="Disordered" evidence="8">
    <location>
        <begin position="115"/>
        <end position="165"/>
    </location>
</feature>
<keyword evidence="4" id="KW-0238">DNA-binding</keyword>
<evidence type="ECO:0000313" key="10">
    <source>
        <dbReference type="EMBL" id="KAK9290275.1"/>
    </source>
</evidence>
<evidence type="ECO:0000256" key="5">
    <source>
        <dbReference type="ARBA" id="ARBA00023163"/>
    </source>
</evidence>
<evidence type="ECO:0000313" key="11">
    <source>
        <dbReference type="Proteomes" id="UP001415857"/>
    </source>
</evidence>
<feature type="compositionally biased region" description="Low complexity" evidence="8">
    <location>
        <begin position="63"/>
        <end position="86"/>
    </location>
</feature>
<dbReference type="Pfam" id="PF00170">
    <property type="entry name" value="bZIP_1"/>
    <property type="match status" value="1"/>
</dbReference>
<dbReference type="SUPFAM" id="SSF57959">
    <property type="entry name" value="Leucine zipper domain"/>
    <property type="match status" value="1"/>
</dbReference>
<protein>
    <recommendedName>
        <fullName evidence="9">BZIP domain-containing protein</fullName>
    </recommendedName>
</protein>
<keyword evidence="6" id="KW-0539">Nucleus</keyword>
<dbReference type="EMBL" id="JBBPBK010000002">
    <property type="protein sequence ID" value="KAK9290275.1"/>
    <property type="molecule type" value="Genomic_DNA"/>
</dbReference>
<evidence type="ECO:0000256" key="1">
    <source>
        <dbReference type="ARBA" id="ARBA00004123"/>
    </source>
</evidence>
<feature type="region of interest" description="Disordered" evidence="8">
    <location>
        <begin position="63"/>
        <end position="91"/>
    </location>
</feature>
<feature type="compositionally biased region" description="Polar residues" evidence="8">
    <location>
        <begin position="146"/>
        <end position="160"/>
    </location>
</feature>
<accession>A0AAP0X958</accession>
<gene>
    <name evidence="10" type="ORF">L1049_008442</name>
</gene>
<dbReference type="CDD" id="cd14702">
    <property type="entry name" value="bZIP_plant_GBF1"/>
    <property type="match status" value="1"/>
</dbReference>
<evidence type="ECO:0000256" key="3">
    <source>
        <dbReference type="ARBA" id="ARBA00023015"/>
    </source>
</evidence>